<dbReference type="OrthoDB" id="7042322at2759"/>
<dbReference type="GO" id="GO:0030170">
    <property type="term" value="F:pyridoxal phosphate binding"/>
    <property type="evidence" value="ECO:0007669"/>
    <property type="project" value="InterPro"/>
</dbReference>
<dbReference type="CDD" id="cd00609">
    <property type="entry name" value="AAT_like"/>
    <property type="match status" value="1"/>
</dbReference>
<keyword evidence="3" id="KW-0808">Transferase</keyword>
<dbReference type="EMBL" id="ML732150">
    <property type="protein sequence ID" value="KAB8079411.1"/>
    <property type="molecule type" value="Genomic_DNA"/>
</dbReference>
<accession>A0A5N5XFC8</accession>
<evidence type="ECO:0000259" key="2">
    <source>
        <dbReference type="Pfam" id="PF00155"/>
    </source>
</evidence>
<keyword evidence="4" id="KW-1185">Reference proteome</keyword>
<evidence type="ECO:0000313" key="3">
    <source>
        <dbReference type="EMBL" id="KAB8079411.1"/>
    </source>
</evidence>
<dbReference type="InterPro" id="IPR004839">
    <property type="entry name" value="Aminotransferase_I/II_large"/>
</dbReference>
<dbReference type="Proteomes" id="UP000326565">
    <property type="component" value="Unassembled WGS sequence"/>
</dbReference>
<dbReference type="Pfam" id="PF00155">
    <property type="entry name" value="Aminotran_1_2"/>
    <property type="match status" value="1"/>
</dbReference>
<dbReference type="Gene3D" id="3.90.1150.10">
    <property type="entry name" value="Aspartate Aminotransferase, domain 1"/>
    <property type="match status" value="1"/>
</dbReference>
<dbReference type="SUPFAM" id="SSF53383">
    <property type="entry name" value="PLP-dependent transferases"/>
    <property type="match status" value="1"/>
</dbReference>
<dbReference type="AlphaFoldDB" id="A0A5N5XFC8"/>
<dbReference type="InterPro" id="IPR015424">
    <property type="entry name" value="PyrdxlP-dep_Trfase"/>
</dbReference>
<organism evidence="3 4">
    <name type="scientific">Aspergillus leporis</name>
    <dbReference type="NCBI Taxonomy" id="41062"/>
    <lineage>
        <taxon>Eukaryota</taxon>
        <taxon>Fungi</taxon>
        <taxon>Dikarya</taxon>
        <taxon>Ascomycota</taxon>
        <taxon>Pezizomycotina</taxon>
        <taxon>Eurotiomycetes</taxon>
        <taxon>Eurotiomycetidae</taxon>
        <taxon>Eurotiales</taxon>
        <taxon>Aspergillaceae</taxon>
        <taxon>Aspergillus</taxon>
        <taxon>Aspergillus subgen. Circumdati</taxon>
    </lineage>
</organism>
<sequence>MLSSRGTKKAELLNVPWRYAPPHKYNKETNPAGLISFGLAEHTPMRSKIAKYINDKVIFTEDSVGYGSGSTTPNRLPYAVASHLNNILKPLSPIDPETIITTSGITGIGSMLGFTLAEPSDGILVSRPVYGRFELDYGVEADVQIVYADTDPEEAFTIAAIDKYEAALKRAEECGTKIRAVLIVNPHNPVGRCYPAETLREILRFCSRNQLHLISDEVYASCVFDSGDPDAVPFTSILSVCTPELINPNLVHLLYGFSKDFGAGGLYLGFLVTQNTALRQATKAILRLHGASAPSTTVGATILEDQSFISQFTQKSNQNLASTYRIVTSTLDQEGINYIKKGNAGFFIYIDLSPYLPDPDRPAREREFVLAQRFLDAGVFLHPGEEHGKVAGWFRLVFAHEEGVLRVGLARMIEVLRKMR</sequence>
<reference evidence="3 4" key="1">
    <citation type="submission" date="2019-04" db="EMBL/GenBank/DDBJ databases">
        <title>Friends and foes A comparative genomics study of 23 Aspergillus species from section Flavi.</title>
        <authorList>
            <consortium name="DOE Joint Genome Institute"/>
            <person name="Kjaerbolling I."/>
            <person name="Vesth T."/>
            <person name="Frisvad J.C."/>
            <person name="Nybo J.L."/>
            <person name="Theobald S."/>
            <person name="Kildgaard S."/>
            <person name="Isbrandt T."/>
            <person name="Kuo A."/>
            <person name="Sato A."/>
            <person name="Lyhne E.K."/>
            <person name="Kogle M.E."/>
            <person name="Wiebenga A."/>
            <person name="Kun R.S."/>
            <person name="Lubbers R.J."/>
            <person name="Makela M.R."/>
            <person name="Barry K."/>
            <person name="Chovatia M."/>
            <person name="Clum A."/>
            <person name="Daum C."/>
            <person name="Haridas S."/>
            <person name="He G."/>
            <person name="LaButti K."/>
            <person name="Lipzen A."/>
            <person name="Mondo S."/>
            <person name="Riley R."/>
            <person name="Salamov A."/>
            <person name="Simmons B.A."/>
            <person name="Magnuson J.K."/>
            <person name="Henrissat B."/>
            <person name="Mortensen U.H."/>
            <person name="Larsen T.O."/>
            <person name="Devries R.P."/>
            <person name="Grigoriev I.V."/>
            <person name="Machida M."/>
            <person name="Baker S.E."/>
            <person name="Andersen M.R."/>
        </authorList>
    </citation>
    <scope>NUCLEOTIDE SEQUENCE [LARGE SCALE GENOMIC DNA]</scope>
    <source>
        <strain evidence="3 4">CBS 151.66</strain>
    </source>
</reference>
<evidence type="ECO:0000256" key="1">
    <source>
        <dbReference type="ARBA" id="ARBA00022898"/>
    </source>
</evidence>
<feature type="domain" description="Aminotransferase class I/classII large" evidence="2">
    <location>
        <begin position="77"/>
        <end position="409"/>
    </location>
</feature>
<dbReference type="InterPro" id="IPR050478">
    <property type="entry name" value="Ethylene_sulfur-biosynth"/>
</dbReference>
<dbReference type="GO" id="GO:0006520">
    <property type="term" value="P:amino acid metabolic process"/>
    <property type="evidence" value="ECO:0007669"/>
    <property type="project" value="TreeGrafter"/>
</dbReference>
<dbReference type="InterPro" id="IPR015421">
    <property type="entry name" value="PyrdxlP-dep_Trfase_major"/>
</dbReference>
<name>A0A5N5XFC8_9EURO</name>
<dbReference type="PRINTS" id="PR00753">
    <property type="entry name" value="ACCSYNTHASE"/>
</dbReference>
<protein>
    <submittedName>
        <fullName evidence="3">Pyridoxal phosphate-dependent transferase</fullName>
    </submittedName>
</protein>
<dbReference type="GO" id="GO:0008483">
    <property type="term" value="F:transaminase activity"/>
    <property type="evidence" value="ECO:0007669"/>
    <property type="project" value="TreeGrafter"/>
</dbReference>
<keyword evidence="1" id="KW-0663">Pyridoxal phosphate</keyword>
<evidence type="ECO:0000313" key="4">
    <source>
        <dbReference type="Proteomes" id="UP000326565"/>
    </source>
</evidence>
<dbReference type="InterPro" id="IPR015422">
    <property type="entry name" value="PyrdxlP-dep_Trfase_small"/>
</dbReference>
<gene>
    <name evidence="3" type="ORF">BDV29DRAFT_151702</name>
</gene>
<proteinExistence type="predicted"/>
<dbReference type="PANTHER" id="PTHR43795">
    <property type="entry name" value="BIFUNCTIONAL ASPARTATE AMINOTRANSFERASE AND GLUTAMATE/ASPARTATE-PREPHENATE AMINOTRANSFERASE-RELATED"/>
    <property type="match status" value="1"/>
</dbReference>
<dbReference type="PANTHER" id="PTHR43795:SF39">
    <property type="entry name" value="AMINOTRANSFERASE CLASS I_CLASSII DOMAIN-CONTAINING PROTEIN"/>
    <property type="match status" value="1"/>
</dbReference>
<dbReference type="Gene3D" id="3.40.640.10">
    <property type="entry name" value="Type I PLP-dependent aspartate aminotransferase-like (Major domain)"/>
    <property type="match status" value="1"/>
</dbReference>